<accession>G7V9X3</accession>
<dbReference type="AlphaFoldDB" id="G7V9X3"/>
<dbReference type="GO" id="GO:0005737">
    <property type="term" value="C:cytoplasm"/>
    <property type="evidence" value="ECO:0007669"/>
    <property type="project" value="UniProtKB-SubCell"/>
</dbReference>
<dbReference type="CDD" id="cd01992">
    <property type="entry name" value="TilS_N"/>
    <property type="match status" value="1"/>
</dbReference>
<dbReference type="HAMAP" id="MF_01161">
    <property type="entry name" value="tRNA_Ile_lys_synt"/>
    <property type="match status" value="1"/>
</dbReference>
<evidence type="ECO:0000256" key="4">
    <source>
        <dbReference type="ARBA" id="ARBA00022840"/>
    </source>
</evidence>
<dbReference type="SUPFAM" id="SSF52402">
    <property type="entry name" value="Adenine nucleotide alpha hydrolases-like"/>
    <property type="match status" value="1"/>
</dbReference>
<keyword evidence="1 6" id="KW-0436">Ligase</keyword>
<dbReference type="EMBL" id="CP003096">
    <property type="protein sequence ID" value="AER66673.1"/>
    <property type="molecule type" value="Genomic_DNA"/>
</dbReference>
<keyword evidence="2 6" id="KW-0819">tRNA processing</keyword>
<dbReference type="KEGG" id="tli:Tlie_0940"/>
<evidence type="ECO:0000256" key="6">
    <source>
        <dbReference type="HAMAP-Rule" id="MF_01161"/>
    </source>
</evidence>
<comment type="catalytic activity">
    <reaction evidence="5 6">
        <text>cytidine(34) in tRNA(Ile2) + L-lysine + ATP = lysidine(34) in tRNA(Ile2) + AMP + diphosphate + H(+)</text>
        <dbReference type="Rhea" id="RHEA:43744"/>
        <dbReference type="Rhea" id="RHEA-COMP:10625"/>
        <dbReference type="Rhea" id="RHEA-COMP:10670"/>
        <dbReference type="ChEBI" id="CHEBI:15378"/>
        <dbReference type="ChEBI" id="CHEBI:30616"/>
        <dbReference type="ChEBI" id="CHEBI:32551"/>
        <dbReference type="ChEBI" id="CHEBI:33019"/>
        <dbReference type="ChEBI" id="CHEBI:82748"/>
        <dbReference type="ChEBI" id="CHEBI:83665"/>
        <dbReference type="ChEBI" id="CHEBI:456215"/>
        <dbReference type="EC" id="6.3.4.19"/>
    </reaction>
</comment>
<comment type="function">
    <text evidence="6">Ligates lysine onto the cytidine present at position 34 of the AUA codon-specific tRNA(Ile) that contains the anticodon CAU, in an ATP-dependent manner. Cytidine is converted to lysidine, thus changing the amino acid specificity of the tRNA from methionine to isoleucine.</text>
</comment>
<evidence type="ECO:0000256" key="3">
    <source>
        <dbReference type="ARBA" id="ARBA00022741"/>
    </source>
</evidence>
<comment type="subcellular location">
    <subcellularLocation>
        <location evidence="6">Cytoplasm</location>
    </subcellularLocation>
</comment>
<keyword evidence="3 6" id="KW-0547">Nucleotide-binding</keyword>
<dbReference type="STRING" id="580340.Tlie_0940"/>
<sequence length="467" mass="54115">MGIKVKDDNWYVKRVLEAGARQGWLEEPCGKMVVAVSGGSDSVALLWLLCQVWDKDKLVVAHVDHGIRKETSKRDALFVRNLAESWGLNIALLQVEVPKLCKKGESIEVAARRIRYDFFEKTAKSVGARWIALGHTANDQAETVLHNIIRGCGIKGLAGIPERRGKIVRPIIDFYRKELMELLRSKGIEWVSDETNDETIYTRNKIRLNLIPYIERNFNKQFVKHLLGISEIARPLANLVEEEAAKLDLWSSKNVPGMLKAWERSVILRRGLDRGLEVILLEGKRRNLKPLSRERISVLRELLNKRSFWRFQWERDIEIVGEKDLIVFRRREQAEKREFIEKEILVPGSNATGKLKWDDWSIEWKRAEKEERKVKLGVFSACVPFDNNYKIMSIGRFMTSSVEKCLKEKVKTEWRSMKERPVVTDEKRILWIPGTGGINLEASGKEQQLLILKAHIKERRFLQDGQI</sequence>
<evidence type="ECO:0000256" key="2">
    <source>
        <dbReference type="ARBA" id="ARBA00022694"/>
    </source>
</evidence>
<comment type="domain">
    <text evidence="6">The N-terminal region contains the highly conserved SGGXDS motif, predicted to be a P-loop motif involved in ATP binding.</text>
</comment>
<keyword evidence="4 6" id="KW-0067">ATP-binding</keyword>
<dbReference type="OrthoDB" id="9807403at2"/>
<gene>
    <name evidence="6" type="primary">tilS</name>
    <name evidence="8" type="ordered locus">Tlie_0940</name>
</gene>
<dbReference type="GO" id="GO:0005524">
    <property type="term" value="F:ATP binding"/>
    <property type="evidence" value="ECO:0007669"/>
    <property type="project" value="UniProtKB-UniRule"/>
</dbReference>
<dbReference type="PANTHER" id="PTHR43033:SF1">
    <property type="entry name" value="TRNA(ILE)-LYSIDINE SYNTHASE-RELATED"/>
    <property type="match status" value="1"/>
</dbReference>
<evidence type="ECO:0000313" key="9">
    <source>
        <dbReference type="Proteomes" id="UP000005868"/>
    </source>
</evidence>
<dbReference type="eggNOG" id="COG0037">
    <property type="taxonomic scope" value="Bacteria"/>
</dbReference>
<dbReference type="InterPro" id="IPR014729">
    <property type="entry name" value="Rossmann-like_a/b/a_fold"/>
</dbReference>
<dbReference type="Gene3D" id="3.40.50.620">
    <property type="entry name" value="HUPs"/>
    <property type="match status" value="1"/>
</dbReference>
<dbReference type="GO" id="GO:0032267">
    <property type="term" value="F:tRNA(Ile)-lysidine synthase activity"/>
    <property type="evidence" value="ECO:0007669"/>
    <property type="project" value="UniProtKB-EC"/>
</dbReference>
<keyword evidence="9" id="KW-1185">Reference proteome</keyword>
<proteinExistence type="inferred from homology"/>
<evidence type="ECO:0000256" key="1">
    <source>
        <dbReference type="ARBA" id="ARBA00022598"/>
    </source>
</evidence>
<dbReference type="EC" id="6.3.4.19" evidence="6"/>
<name>G7V9X3_THELD</name>
<dbReference type="GO" id="GO:0006400">
    <property type="term" value="P:tRNA modification"/>
    <property type="evidence" value="ECO:0007669"/>
    <property type="project" value="UniProtKB-UniRule"/>
</dbReference>
<reference evidence="9" key="1">
    <citation type="submission" date="2011-10" db="EMBL/GenBank/DDBJ databases">
        <title>The complete genome of chromosome of Thermovirga lienii DSM 17291.</title>
        <authorList>
            <consortium name="US DOE Joint Genome Institute (JGI-PGF)"/>
            <person name="Lucas S."/>
            <person name="Copeland A."/>
            <person name="Lapidus A."/>
            <person name="Glavina del Rio T."/>
            <person name="Dalin E."/>
            <person name="Tice H."/>
            <person name="Bruce D."/>
            <person name="Goodwin L."/>
            <person name="Pitluck S."/>
            <person name="Peters L."/>
            <person name="Mikhailova N."/>
            <person name="Saunders E."/>
            <person name="Kyrpides N."/>
            <person name="Mavromatis K."/>
            <person name="Ivanova N."/>
            <person name="Last F.I."/>
            <person name="Brettin T."/>
            <person name="Detter J.C."/>
            <person name="Han C."/>
            <person name="Larimer F."/>
            <person name="Land M."/>
            <person name="Hauser L."/>
            <person name="Markowitz V."/>
            <person name="Cheng J.-F."/>
            <person name="Hugenholtz P."/>
            <person name="Woyke T."/>
            <person name="Wu D."/>
            <person name="Spring S."/>
            <person name="Schroeder M."/>
            <person name="Brambilla E.-M."/>
            <person name="Klenk H.-P."/>
            <person name="Eisen J.A."/>
        </authorList>
    </citation>
    <scope>NUCLEOTIDE SEQUENCE [LARGE SCALE GENOMIC DNA]</scope>
    <source>
        <strain evidence="9">ATCC BAA-1197 / DSM 17291 / Cas60314</strain>
    </source>
</reference>
<feature type="domain" description="tRNA(Ile)-lysidine/2-thiocytidine synthase N-terminal" evidence="7">
    <location>
        <begin position="31"/>
        <end position="208"/>
    </location>
</feature>
<dbReference type="HOGENOM" id="CLU_018869_0_1_0"/>
<reference evidence="8 9" key="2">
    <citation type="journal article" date="2012" name="Stand. Genomic Sci.">
        <title>Genome sequence of the moderately thermophilic, amino-acid-degrading and sulfur-reducing bacterium Thermovirga lienii type strain (Cas60314(T)).</title>
        <authorList>
            <person name="Goker M."/>
            <person name="Saunders E."/>
            <person name="Lapidus A."/>
            <person name="Nolan M."/>
            <person name="Lucas S."/>
            <person name="Hammon N."/>
            <person name="Deshpande S."/>
            <person name="Cheng J.F."/>
            <person name="Han C."/>
            <person name="Tapia R."/>
            <person name="Goodwin L.A."/>
            <person name="Pitluck S."/>
            <person name="Liolios K."/>
            <person name="Mavromatis K."/>
            <person name="Pagani I."/>
            <person name="Ivanova N."/>
            <person name="Mikhailova N."/>
            <person name="Pati A."/>
            <person name="Chen A."/>
            <person name="Palaniappan K."/>
            <person name="Land M."/>
            <person name="Chang Y.J."/>
            <person name="Jeffries C.D."/>
            <person name="Brambilla E.M."/>
            <person name="Rohde M."/>
            <person name="Spring S."/>
            <person name="Detter J.C."/>
            <person name="Woyke T."/>
            <person name="Bristow J."/>
            <person name="Eisen J.A."/>
            <person name="Markowitz V."/>
            <person name="Hugenholtz P."/>
            <person name="Kyrpides N.C."/>
            <person name="Klenk H.P."/>
        </authorList>
    </citation>
    <scope>NUCLEOTIDE SEQUENCE [LARGE SCALE GENOMIC DNA]</scope>
    <source>
        <strain evidence="9">ATCC BAA-1197 / DSM 17291 / Cas60314</strain>
    </source>
</reference>
<dbReference type="Pfam" id="PF01171">
    <property type="entry name" value="ATP_bind_3"/>
    <property type="match status" value="1"/>
</dbReference>
<dbReference type="InterPro" id="IPR012795">
    <property type="entry name" value="tRNA_Ile_lys_synt_N"/>
</dbReference>
<protein>
    <recommendedName>
        <fullName evidence="6">tRNA(Ile)-lysidine synthase</fullName>
        <ecNumber evidence="6">6.3.4.19</ecNumber>
    </recommendedName>
    <alternativeName>
        <fullName evidence="6">tRNA(Ile)-2-lysyl-cytidine synthase</fullName>
    </alternativeName>
    <alternativeName>
        <fullName evidence="6">tRNA(Ile)-lysidine synthetase</fullName>
    </alternativeName>
</protein>
<keyword evidence="6" id="KW-0963">Cytoplasm</keyword>
<dbReference type="InterPro" id="IPR011063">
    <property type="entry name" value="TilS/TtcA_N"/>
</dbReference>
<organism evidence="8 9">
    <name type="scientific">Thermovirga lienii (strain ATCC BAA-1197 / DSM 17291 / Cas60314)</name>
    <dbReference type="NCBI Taxonomy" id="580340"/>
    <lineage>
        <taxon>Bacteria</taxon>
        <taxon>Thermotogati</taxon>
        <taxon>Synergistota</taxon>
        <taxon>Synergistia</taxon>
        <taxon>Synergistales</taxon>
        <taxon>Thermovirgaceae</taxon>
        <taxon>Thermovirga</taxon>
    </lineage>
</organism>
<feature type="binding site" evidence="6">
    <location>
        <begin position="37"/>
        <end position="42"/>
    </location>
    <ligand>
        <name>ATP</name>
        <dbReference type="ChEBI" id="CHEBI:30616"/>
    </ligand>
</feature>
<evidence type="ECO:0000256" key="5">
    <source>
        <dbReference type="ARBA" id="ARBA00048539"/>
    </source>
</evidence>
<evidence type="ECO:0000259" key="7">
    <source>
        <dbReference type="Pfam" id="PF01171"/>
    </source>
</evidence>
<dbReference type="PANTHER" id="PTHR43033">
    <property type="entry name" value="TRNA(ILE)-LYSIDINE SYNTHASE-RELATED"/>
    <property type="match status" value="1"/>
</dbReference>
<evidence type="ECO:0000313" key="8">
    <source>
        <dbReference type="EMBL" id="AER66673.1"/>
    </source>
</evidence>
<dbReference type="NCBIfam" id="TIGR02432">
    <property type="entry name" value="lysidine_TilS_N"/>
    <property type="match status" value="1"/>
</dbReference>
<dbReference type="Proteomes" id="UP000005868">
    <property type="component" value="Chromosome"/>
</dbReference>
<dbReference type="InterPro" id="IPR012094">
    <property type="entry name" value="tRNA_Ile_lys_synt"/>
</dbReference>
<comment type="similarity">
    <text evidence="6">Belongs to the tRNA(Ile)-lysidine synthase family.</text>
</comment>